<evidence type="ECO:0000256" key="5">
    <source>
        <dbReference type="ARBA" id="ARBA00022692"/>
    </source>
</evidence>
<dbReference type="GO" id="GO:0030416">
    <property type="term" value="P:methylamine metabolic process"/>
    <property type="evidence" value="ECO:0007669"/>
    <property type="project" value="InterPro"/>
</dbReference>
<reference evidence="10 11" key="1">
    <citation type="submission" date="2015-12" db="EMBL/GenBank/DDBJ databases">
        <title>Complete genome sequence of a multi-drug resistant strain Acidovorax sp. 12322-1.</title>
        <authorList>
            <person name="Ming D."/>
            <person name="Wang M."/>
            <person name="Hu S."/>
            <person name="Zhou Y."/>
            <person name="Jiang T."/>
        </authorList>
    </citation>
    <scope>NUCLEOTIDE SEQUENCE [LARGE SCALE GENOMIC DNA]</scope>
    <source>
        <strain evidence="10 11">12322-1</strain>
    </source>
</reference>
<protein>
    <recommendedName>
        <fullName evidence="4">Methylamine utilization protein MauE</fullName>
    </recommendedName>
</protein>
<dbReference type="EMBL" id="LPXH01000025">
    <property type="protein sequence ID" value="KUF41146.1"/>
    <property type="molecule type" value="Genomic_DNA"/>
</dbReference>
<evidence type="ECO:0000256" key="6">
    <source>
        <dbReference type="ARBA" id="ARBA00022989"/>
    </source>
</evidence>
<evidence type="ECO:0000256" key="4">
    <source>
        <dbReference type="ARBA" id="ARBA00019078"/>
    </source>
</evidence>
<dbReference type="InterPro" id="IPR009908">
    <property type="entry name" value="Methylamine_util_MauE"/>
</dbReference>
<evidence type="ECO:0000313" key="10">
    <source>
        <dbReference type="EMBL" id="KUF41146.1"/>
    </source>
</evidence>
<evidence type="ECO:0000256" key="1">
    <source>
        <dbReference type="ARBA" id="ARBA00003475"/>
    </source>
</evidence>
<dbReference type="Proteomes" id="UP000053300">
    <property type="component" value="Unassembled WGS sequence"/>
</dbReference>
<evidence type="ECO:0000259" key="9">
    <source>
        <dbReference type="Pfam" id="PF07291"/>
    </source>
</evidence>
<dbReference type="GO" id="GO:0016020">
    <property type="term" value="C:membrane"/>
    <property type="evidence" value="ECO:0007669"/>
    <property type="project" value="UniProtKB-SubCell"/>
</dbReference>
<evidence type="ECO:0000256" key="3">
    <source>
        <dbReference type="ARBA" id="ARBA00004856"/>
    </source>
</evidence>
<comment type="caution">
    <text evidence="10">The sequence shown here is derived from an EMBL/GenBank/DDBJ whole genome shotgun (WGS) entry which is preliminary data.</text>
</comment>
<comment type="function">
    <text evidence="1">May be specifically involved in the processing, transport, and/or maturation of the MADH beta-subunit.</text>
</comment>
<evidence type="ECO:0000256" key="8">
    <source>
        <dbReference type="SAM" id="Phobius"/>
    </source>
</evidence>
<dbReference type="RefSeq" id="WP_058879826.1">
    <property type="nucleotide sequence ID" value="NZ_LPXH01000025.1"/>
</dbReference>
<feature type="transmembrane region" description="Helical" evidence="8">
    <location>
        <begin position="52"/>
        <end position="70"/>
    </location>
</feature>
<accession>A0A0W7Z165</accession>
<feature type="transmembrane region" description="Helical" evidence="8">
    <location>
        <begin position="118"/>
        <end position="137"/>
    </location>
</feature>
<keyword evidence="11" id="KW-1185">Reference proteome</keyword>
<evidence type="ECO:0000256" key="7">
    <source>
        <dbReference type="ARBA" id="ARBA00023136"/>
    </source>
</evidence>
<dbReference type="Pfam" id="PF07291">
    <property type="entry name" value="MauE"/>
    <property type="match status" value="1"/>
</dbReference>
<organism evidence="10 11">
    <name type="scientific">Comamonas kerstersii</name>
    <dbReference type="NCBI Taxonomy" id="225992"/>
    <lineage>
        <taxon>Bacteria</taxon>
        <taxon>Pseudomonadati</taxon>
        <taxon>Pseudomonadota</taxon>
        <taxon>Betaproteobacteria</taxon>
        <taxon>Burkholderiales</taxon>
        <taxon>Comamonadaceae</taxon>
        <taxon>Comamonas</taxon>
    </lineage>
</organism>
<keyword evidence="5 8" id="KW-0812">Transmembrane</keyword>
<gene>
    <name evidence="10" type="ORF">AS359_10195</name>
</gene>
<keyword evidence="7 8" id="KW-0472">Membrane</keyword>
<feature type="transmembrane region" description="Helical" evidence="8">
    <location>
        <begin position="143"/>
        <end position="162"/>
    </location>
</feature>
<proteinExistence type="predicted"/>
<dbReference type="UniPathway" id="UPA00895"/>
<evidence type="ECO:0000313" key="11">
    <source>
        <dbReference type="Proteomes" id="UP000053300"/>
    </source>
</evidence>
<keyword evidence="6 8" id="KW-1133">Transmembrane helix</keyword>
<feature type="domain" description="Methylamine utilisation protein MauE" evidence="9">
    <location>
        <begin position="8"/>
        <end position="130"/>
    </location>
</feature>
<evidence type="ECO:0000256" key="2">
    <source>
        <dbReference type="ARBA" id="ARBA00004141"/>
    </source>
</evidence>
<feature type="transmembrane region" description="Helical" evidence="8">
    <location>
        <begin position="76"/>
        <end position="97"/>
    </location>
</feature>
<dbReference type="AlphaFoldDB" id="A0A0W7Z165"/>
<comment type="subcellular location">
    <subcellularLocation>
        <location evidence="2">Membrane</location>
        <topology evidence="2">Multi-pass membrane protein</topology>
    </subcellularLocation>
</comment>
<feature type="transmembrane region" description="Helical" evidence="8">
    <location>
        <begin position="6"/>
        <end position="26"/>
    </location>
</feature>
<name>A0A0W7Z165_9BURK</name>
<sequence length="183" mass="20086">MWPAEIGLLAWVISGFIGVLFLAAALHKLQDPMLFYAQVDAYRLLPTSWSWWLSKFLPWLEILLVVLMFVPVTAHMAAWVAAALLLIYGAAIAVNVVRGRDDLDCGCGGPSVRISWKLVARNVLMALAIGTAPFYQFAAGRTWDIAVAAGCGIVIWMVYALYEKVRSMLGGNHLISSSVMKSK</sequence>
<comment type="pathway">
    <text evidence="3">One-carbon metabolism; methylamine degradation.</text>
</comment>